<gene>
    <name evidence="2" type="ORF">VSP9026_02922</name>
    <name evidence="1" type="ORF">Vspart_01164</name>
</gene>
<reference evidence="2 3" key="1">
    <citation type="submission" date="2016-12" db="EMBL/GenBank/DDBJ databases">
        <authorList>
            <person name="Song W.-J."/>
            <person name="Kurnit D.M."/>
        </authorList>
    </citation>
    <scope>NUCLEOTIDE SEQUENCE [LARGE SCALE GENOMIC DNA]</scope>
    <source>
        <strain evidence="2 3">CECT 9026</strain>
    </source>
</reference>
<keyword evidence="4" id="KW-1185">Reference proteome</keyword>
<dbReference type="RefSeq" id="WP_074373695.1">
    <property type="nucleotide sequence ID" value="NZ_AP024907.1"/>
</dbReference>
<evidence type="ECO:0000313" key="2">
    <source>
        <dbReference type="EMBL" id="SIO95181.1"/>
    </source>
</evidence>
<dbReference type="Proteomes" id="UP000184774">
    <property type="component" value="Unassembled WGS sequence"/>
</dbReference>
<evidence type="ECO:0008006" key="5">
    <source>
        <dbReference type="Google" id="ProtNLM"/>
    </source>
</evidence>
<name>A0A1N6M6U6_9VIBR</name>
<reference evidence="1 4" key="3">
    <citation type="journal article" date="2020" name="J. Nat. Prod.">
        <title>Genomics-Metabolomics Profiling Disclosed Marine Vibrio spartinae 3.6 as a Producer of a New Branched Side Chain Prodigiosin.</title>
        <authorList>
            <person name="Vitale G.A."/>
            <person name="Sciarretta M."/>
            <person name="Palma Esposito F."/>
            <person name="January G.G."/>
            <person name="Giaccio M."/>
            <person name="Bunk B."/>
            <person name="Sproer C."/>
            <person name="Bajerski F."/>
            <person name="Power D."/>
            <person name="Festa C."/>
            <person name="Monti M.C."/>
            <person name="D'Auria M.V."/>
            <person name="de Pascale D."/>
        </authorList>
    </citation>
    <scope>NUCLEOTIDE SEQUENCE [LARGE SCALE GENOMIC DNA]</scope>
    <source>
        <strain evidence="1 4">3.6</strain>
    </source>
</reference>
<dbReference type="EMBL" id="FSSB01000018">
    <property type="protein sequence ID" value="SIO95181.1"/>
    <property type="molecule type" value="Genomic_DNA"/>
</dbReference>
<proteinExistence type="predicted"/>
<accession>A0A1N6M6U6</accession>
<protein>
    <recommendedName>
        <fullName evidence="5">ABM domain-containing protein</fullName>
    </recommendedName>
</protein>
<organism evidence="2 3">
    <name type="scientific">Vibrio spartinae</name>
    <dbReference type="NCBI Taxonomy" id="1918945"/>
    <lineage>
        <taxon>Bacteria</taxon>
        <taxon>Pseudomonadati</taxon>
        <taxon>Pseudomonadota</taxon>
        <taxon>Gammaproteobacteria</taxon>
        <taxon>Vibrionales</taxon>
        <taxon>Vibrionaceae</taxon>
        <taxon>Vibrio</taxon>
    </lineage>
</organism>
<dbReference type="OrthoDB" id="5917054at2"/>
<sequence length="114" mass="13185">MTSQQPLNIIASLEISRDKEHQFRELAKCIFPPLANQTGWTLTSVWFISEEQCPTLKIQNQWNTAALTIEQLNSELESAFEQLIRKSPEYQNLLDELDALTLEETLSYAYSYTL</sequence>
<evidence type="ECO:0000313" key="4">
    <source>
        <dbReference type="Proteomes" id="UP000515264"/>
    </source>
</evidence>
<evidence type="ECO:0000313" key="3">
    <source>
        <dbReference type="Proteomes" id="UP000184774"/>
    </source>
</evidence>
<reference evidence="1" key="2">
    <citation type="submission" date="2019-11" db="EMBL/GenBank/DDBJ databases">
        <authorList>
            <person name="January G."/>
            <person name="Bunk B."/>
        </authorList>
    </citation>
    <scope>NUCLEOTIDE SEQUENCE</scope>
    <source>
        <strain evidence="1">3.6</strain>
    </source>
</reference>
<dbReference type="AlphaFoldDB" id="A0A1N6M6U6"/>
<dbReference type="EMBL" id="CP046268">
    <property type="protein sequence ID" value="QMV13917.1"/>
    <property type="molecule type" value="Genomic_DNA"/>
</dbReference>
<dbReference type="Proteomes" id="UP000515264">
    <property type="component" value="Chromosome 1"/>
</dbReference>
<evidence type="ECO:0000313" key="1">
    <source>
        <dbReference type="EMBL" id="QMV13917.1"/>
    </source>
</evidence>